<evidence type="ECO:0000313" key="7">
    <source>
        <dbReference type="Proteomes" id="UP000193907"/>
    </source>
</evidence>
<dbReference type="EMBL" id="PDKV01000009">
    <property type="protein sequence ID" value="PIB79223.1"/>
    <property type="molecule type" value="Genomic_DNA"/>
</dbReference>
<gene>
    <name evidence="5" type="ORF">AWB95_13130</name>
    <name evidence="6" type="ORF">CQY23_09635</name>
</gene>
<dbReference type="RefSeq" id="WP_062540746.1">
    <property type="nucleotide sequence ID" value="NZ_BBUN01000267.1"/>
</dbReference>
<reference evidence="6 8" key="2">
    <citation type="journal article" date="2017" name="Infect. Genet. Evol.">
        <title>The new phylogeny of the genus Mycobacterium: The old and the news.</title>
        <authorList>
            <person name="Tortoli E."/>
            <person name="Fedrizzi T."/>
            <person name="Meehan C.J."/>
            <person name="Trovato A."/>
            <person name="Grottola A."/>
            <person name="Giacobazzi E."/>
            <person name="Serpini G.F."/>
            <person name="Tagliazucchi S."/>
            <person name="Fabio A."/>
            <person name="Bettua C."/>
            <person name="Bertorelli R."/>
            <person name="Frascaro F."/>
            <person name="De Sanctis V."/>
            <person name="Pecorari M."/>
            <person name="Jousson O."/>
            <person name="Segata N."/>
            <person name="Cirillo D.M."/>
        </authorList>
    </citation>
    <scope>NUCLEOTIDE SEQUENCE [LARGE SCALE GENOMIC DNA]</scope>
    <source>
        <strain evidence="6 8">NCTC 12882</strain>
    </source>
</reference>
<dbReference type="PANTHER" id="PTHR33371:SF16">
    <property type="entry name" value="MCE-FAMILY PROTEIN MCE3F"/>
    <property type="match status" value="1"/>
</dbReference>
<feature type="domain" description="Mammalian cell entry C-terminal" evidence="4">
    <location>
        <begin position="119"/>
        <end position="308"/>
    </location>
</feature>
<dbReference type="InterPro" id="IPR024516">
    <property type="entry name" value="Mce_C"/>
</dbReference>
<dbReference type="PRINTS" id="PR01217">
    <property type="entry name" value="PRICHEXTENSN"/>
</dbReference>
<sequence>MLDRLTRAQLTIFGVVTVITVAVMAIFYLRLPAALGVGTYQVTADFVAGGGLYKNANVTYRGVAVGRVESVGLNPNGVDAVMRLNSGTAVPSNVTATVKSVSAIGEQYVDLVPPDSPAATKLHNGSRIARDNTRIPLDIATLLRQSETLVNSVADTRLRELLHETFKAFNGSGPELARLIESSRLLVDEANAYFPQTSQLVDQVGPFLQAQIRAGDDIKSLSDGLARFTSEVRQADPQLRQLLAVVPPAADEANTAFSGIRPSFPMLAASLANLGRVGVIYHKSLEHLLVVLPALFAAITTAAGGEPQDEGAKLDFKINIDPPPCNTGFIPPPLIRTPADETVREIPTDMYCKTAQNDPSTVRGARNYPCQEFPGKRAPTVALCRDPRGYVPIGTNPWRGPPIPYDTPVTNGLNILPPNKFPYIPPGADPDPGTPIVGPPPPGVVPGPGPAPNQPFPTPPPPNTGGTDGRQAWIPPAPYPPQPPMIPFPKAVPPPPPPEGLSPPPPFPPPEKPWGPPPGPVPQASGAAYTTYDESTGAFQDPAGGTGIFAPGRSSSAETWVDLMRDPRQL</sequence>
<evidence type="ECO:0000259" key="4">
    <source>
        <dbReference type="Pfam" id="PF11887"/>
    </source>
</evidence>
<dbReference type="InterPro" id="IPR003399">
    <property type="entry name" value="Mce/MlaD"/>
</dbReference>
<name>A0A1X1RQK0_MYCCE</name>
<dbReference type="InterPro" id="IPR005693">
    <property type="entry name" value="Mce"/>
</dbReference>
<feature type="compositionally biased region" description="Pro residues" evidence="1">
    <location>
        <begin position="422"/>
        <end position="463"/>
    </location>
</feature>
<keyword evidence="2" id="KW-0812">Transmembrane</keyword>
<keyword evidence="7" id="KW-1185">Reference proteome</keyword>
<protein>
    <submittedName>
        <fullName evidence="5">Mammalian cell entry protein</fullName>
    </submittedName>
    <submittedName>
        <fullName evidence="6">Virulence factor Mce family protein</fullName>
    </submittedName>
</protein>
<dbReference type="OrthoDB" id="4741753at2"/>
<feature type="transmembrane region" description="Helical" evidence="2">
    <location>
        <begin position="12"/>
        <end position="31"/>
    </location>
</feature>
<feature type="region of interest" description="Disordered" evidence="1">
    <location>
        <begin position="422"/>
        <end position="555"/>
    </location>
</feature>
<dbReference type="Pfam" id="PF02470">
    <property type="entry name" value="MlaD"/>
    <property type="match status" value="1"/>
</dbReference>
<evidence type="ECO:0000313" key="8">
    <source>
        <dbReference type="Proteomes" id="UP000230971"/>
    </source>
</evidence>
<dbReference type="InterPro" id="IPR052336">
    <property type="entry name" value="MlaD_Phospholipid_Transporter"/>
</dbReference>
<proteinExistence type="predicted"/>
<dbReference type="NCBIfam" id="TIGR00996">
    <property type="entry name" value="Mtu_fam_mce"/>
    <property type="match status" value="1"/>
</dbReference>
<evidence type="ECO:0000313" key="5">
    <source>
        <dbReference type="EMBL" id="ORV11289.1"/>
    </source>
</evidence>
<dbReference type="PANTHER" id="PTHR33371">
    <property type="entry name" value="INTERMEMBRANE PHOSPHOLIPID TRANSPORT SYSTEM BINDING PROTEIN MLAD-RELATED"/>
    <property type="match status" value="1"/>
</dbReference>
<evidence type="ECO:0000256" key="2">
    <source>
        <dbReference type="SAM" id="Phobius"/>
    </source>
</evidence>
<feature type="domain" description="Mce/MlaD" evidence="3">
    <location>
        <begin position="39"/>
        <end position="114"/>
    </location>
</feature>
<evidence type="ECO:0000256" key="1">
    <source>
        <dbReference type="SAM" id="MobiDB-lite"/>
    </source>
</evidence>
<keyword evidence="2" id="KW-1133">Transmembrane helix</keyword>
<comment type="caution">
    <text evidence="5">The sequence shown here is derived from an EMBL/GenBank/DDBJ whole genome shotgun (WGS) entry which is preliminary data.</text>
</comment>
<feature type="compositionally biased region" description="Pro residues" evidence="1">
    <location>
        <begin position="475"/>
        <end position="521"/>
    </location>
</feature>
<dbReference type="Proteomes" id="UP000193907">
    <property type="component" value="Unassembled WGS sequence"/>
</dbReference>
<accession>A0A1X1RQK0</accession>
<dbReference type="Pfam" id="PF11887">
    <property type="entry name" value="Mce4_CUP1"/>
    <property type="match status" value="1"/>
</dbReference>
<dbReference type="GO" id="GO:0005576">
    <property type="term" value="C:extracellular region"/>
    <property type="evidence" value="ECO:0007669"/>
    <property type="project" value="TreeGrafter"/>
</dbReference>
<reference evidence="5 7" key="1">
    <citation type="submission" date="2016-01" db="EMBL/GenBank/DDBJ databases">
        <title>The new phylogeny of the genus Mycobacterium.</title>
        <authorList>
            <person name="Tarcisio F."/>
            <person name="Conor M."/>
            <person name="Antonella G."/>
            <person name="Elisabetta G."/>
            <person name="Giulia F.S."/>
            <person name="Sara T."/>
            <person name="Anna F."/>
            <person name="Clotilde B."/>
            <person name="Roberto B."/>
            <person name="Veronica D.S."/>
            <person name="Fabio R."/>
            <person name="Monica P."/>
            <person name="Olivier J."/>
            <person name="Enrico T."/>
            <person name="Nicola S."/>
        </authorList>
    </citation>
    <scope>NUCLEOTIDE SEQUENCE [LARGE SCALE GENOMIC DNA]</scope>
    <source>
        <strain evidence="5 7">DSM 44243</strain>
    </source>
</reference>
<dbReference type="STRING" id="28045.AWB95_13130"/>
<dbReference type="Proteomes" id="UP000230971">
    <property type="component" value="Unassembled WGS sequence"/>
</dbReference>
<dbReference type="AlphaFoldDB" id="A0A1X1RQK0"/>
<organism evidence="5 7">
    <name type="scientific">Mycobacterium celatum</name>
    <dbReference type="NCBI Taxonomy" id="28045"/>
    <lineage>
        <taxon>Bacteria</taxon>
        <taxon>Bacillati</taxon>
        <taxon>Actinomycetota</taxon>
        <taxon>Actinomycetes</taxon>
        <taxon>Mycobacteriales</taxon>
        <taxon>Mycobacteriaceae</taxon>
        <taxon>Mycobacterium</taxon>
    </lineage>
</organism>
<evidence type="ECO:0000259" key="3">
    <source>
        <dbReference type="Pfam" id="PF02470"/>
    </source>
</evidence>
<evidence type="ECO:0000313" key="6">
    <source>
        <dbReference type="EMBL" id="PIB79223.1"/>
    </source>
</evidence>
<dbReference type="EMBL" id="LQOM01000030">
    <property type="protein sequence ID" value="ORV11289.1"/>
    <property type="molecule type" value="Genomic_DNA"/>
</dbReference>
<keyword evidence="2" id="KW-0472">Membrane</keyword>